<dbReference type="AlphaFoldDB" id="A0A8J2L886"/>
<accession>A0A8J2L886</accession>
<dbReference type="EMBL" id="CAJVCH010541796">
    <property type="protein sequence ID" value="CAG7826960.1"/>
    <property type="molecule type" value="Genomic_DNA"/>
</dbReference>
<dbReference type="GO" id="GO:0004674">
    <property type="term" value="F:protein serine/threonine kinase activity"/>
    <property type="evidence" value="ECO:0007669"/>
    <property type="project" value="InterPro"/>
</dbReference>
<evidence type="ECO:0000256" key="2">
    <source>
        <dbReference type="SAM" id="MobiDB-lite"/>
    </source>
</evidence>
<evidence type="ECO:0000256" key="1">
    <source>
        <dbReference type="ARBA" id="ARBA00022679"/>
    </source>
</evidence>
<sequence>MLLRLTVDSTPIGSLQTAHEVISPHREQRNHPNTAHNNPPRPAKGGGTGGNKDSGWSDNLQNWPSSSLGHDLTPGIDRHGSVQVVSSVNGELNADDPTAGHSNTPITAQAELETHSETKLSFVFITSVSLEEALPVPVVAVVTLINKISGFRKCLWLM</sequence>
<evidence type="ECO:0000313" key="4">
    <source>
        <dbReference type="EMBL" id="CAG7826960.1"/>
    </source>
</evidence>
<dbReference type="Proteomes" id="UP000708208">
    <property type="component" value="Unassembled WGS sequence"/>
</dbReference>
<reference evidence="4" key="1">
    <citation type="submission" date="2021-06" db="EMBL/GenBank/DDBJ databases">
        <authorList>
            <person name="Hodson N. C."/>
            <person name="Mongue J. A."/>
            <person name="Jaron S. K."/>
        </authorList>
    </citation>
    <scope>NUCLEOTIDE SEQUENCE</scope>
</reference>
<dbReference type="OrthoDB" id="5800476at2759"/>
<keyword evidence="5" id="KW-1185">Reference proteome</keyword>
<protein>
    <recommendedName>
        <fullName evidence="3">Casein kinase 1 gamma C-terminal domain-containing protein</fullName>
    </recommendedName>
</protein>
<feature type="domain" description="Casein kinase 1 gamma C-terminal" evidence="3">
    <location>
        <begin position="9"/>
        <end position="106"/>
    </location>
</feature>
<comment type="caution">
    <text evidence="4">The sequence shown here is derived from an EMBL/GenBank/DDBJ whole genome shotgun (WGS) entry which is preliminary data.</text>
</comment>
<feature type="region of interest" description="Disordered" evidence="2">
    <location>
        <begin position="22"/>
        <end position="79"/>
    </location>
</feature>
<dbReference type="Pfam" id="PF12605">
    <property type="entry name" value="CK1gamma_C"/>
    <property type="match status" value="1"/>
</dbReference>
<feature type="compositionally biased region" description="Polar residues" evidence="2">
    <location>
        <begin position="54"/>
        <end position="68"/>
    </location>
</feature>
<keyword evidence="1" id="KW-0808">Transferase</keyword>
<gene>
    <name evidence="4" type="ORF">AFUS01_LOCUS36983</name>
</gene>
<evidence type="ECO:0000313" key="5">
    <source>
        <dbReference type="Proteomes" id="UP000708208"/>
    </source>
</evidence>
<evidence type="ECO:0000259" key="3">
    <source>
        <dbReference type="Pfam" id="PF12605"/>
    </source>
</evidence>
<proteinExistence type="predicted"/>
<dbReference type="InterPro" id="IPR022247">
    <property type="entry name" value="Casein_kinase-1_gamma_C"/>
</dbReference>
<organism evidence="4 5">
    <name type="scientific">Allacma fusca</name>
    <dbReference type="NCBI Taxonomy" id="39272"/>
    <lineage>
        <taxon>Eukaryota</taxon>
        <taxon>Metazoa</taxon>
        <taxon>Ecdysozoa</taxon>
        <taxon>Arthropoda</taxon>
        <taxon>Hexapoda</taxon>
        <taxon>Collembola</taxon>
        <taxon>Symphypleona</taxon>
        <taxon>Sminthuridae</taxon>
        <taxon>Allacma</taxon>
    </lineage>
</organism>
<name>A0A8J2L886_9HEXA</name>